<evidence type="ECO:0008006" key="3">
    <source>
        <dbReference type="Google" id="ProtNLM"/>
    </source>
</evidence>
<dbReference type="EMBL" id="BJCF01000049">
    <property type="protein sequence ID" value="GCL43710.1"/>
    <property type="molecule type" value="Genomic_DNA"/>
</dbReference>
<organism evidence="1 2">
    <name type="scientific">Dolichospermum planctonicum</name>
    <dbReference type="NCBI Taxonomy" id="136072"/>
    <lineage>
        <taxon>Bacteria</taxon>
        <taxon>Bacillati</taxon>
        <taxon>Cyanobacteriota</taxon>
        <taxon>Cyanophyceae</taxon>
        <taxon>Nostocales</taxon>
        <taxon>Aphanizomenonaceae</taxon>
        <taxon>Dolichospermum</taxon>
    </lineage>
</organism>
<protein>
    <recommendedName>
        <fullName evidence="3">DUF29 domain-containing protein</fullName>
    </recommendedName>
</protein>
<evidence type="ECO:0000313" key="1">
    <source>
        <dbReference type="EMBL" id="GCL43710.1"/>
    </source>
</evidence>
<dbReference type="Proteomes" id="UP000299367">
    <property type="component" value="Unassembled WGS sequence"/>
</dbReference>
<sequence length="38" mass="4792">MEAKAINLKELYERDYLLWLEENVRLLSDRQLQEYRYS</sequence>
<gene>
    <name evidence="1" type="ORF">NIES80_34290</name>
</gene>
<proteinExistence type="predicted"/>
<reference evidence="2" key="1">
    <citation type="submission" date="2019-02" db="EMBL/GenBank/DDBJ databases">
        <title>Draft genome sequence of Dolichospermum planctonicum NIES-80.</title>
        <authorList>
            <person name="Yamaguchi H."/>
            <person name="Suzuki S."/>
            <person name="Kawachi M."/>
        </authorList>
    </citation>
    <scope>NUCLEOTIDE SEQUENCE [LARGE SCALE GENOMIC DNA]</scope>
    <source>
        <strain evidence="2">NIES-80</strain>
    </source>
</reference>
<accession>A0A480AF10</accession>
<name>A0A480AF10_9CYAN</name>
<evidence type="ECO:0000313" key="2">
    <source>
        <dbReference type="Proteomes" id="UP000299367"/>
    </source>
</evidence>
<comment type="caution">
    <text evidence="1">The sequence shown here is derived from an EMBL/GenBank/DDBJ whole genome shotgun (WGS) entry which is preliminary data.</text>
</comment>
<dbReference type="AlphaFoldDB" id="A0A480AF10"/>
<dbReference type="RefSeq" id="WP_137909159.1">
    <property type="nucleotide sequence ID" value="NZ_BJCF01000049.1"/>
</dbReference>